<dbReference type="Pfam" id="PF01321">
    <property type="entry name" value="Creatinase_N"/>
    <property type="match status" value="1"/>
</dbReference>
<evidence type="ECO:0000259" key="1">
    <source>
        <dbReference type="Pfam" id="PF00557"/>
    </source>
</evidence>
<evidence type="ECO:0000259" key="2">
    <source>
        <dbReference type="Pfam" id="PF01321"/>
    </source>
</evidence>
<dbReference type="Gene3D" id="3.40.350.10">
    <property type="entry name" value="Creatinase/prolidase N-terminal domain"/>
    <property type="match status" value="1"/>
</dbReference>
<dbReference type="InterPro" id="IPR036005">
    <property type="entry name" value="Creatinase/aminopeptidase-like"/>
</dbReference>
<evidence type="ECO:0000313" key="4">
    <source>
        <dbReference type="Proteomes" id="UP000185547"/>
    </source>
</evidence>
<dbReference type="PANTHER" id="PTHR46112:SF3">
    <property type="entry name" value="AMINOPEPTIDASE YPDF"/>
    <property type="match status" value="1"/>
</dbReference>
<dbReference type="InterPro" id="IPR000587">
    <property type="entry name" value="Creatinase_N"/>
</dbReference>
<dbReference type="SUPFAM" id="SSF55920">
    <property type="entry name" value="Creatinase/aminopeptidase"/>
    <property type="match status" value="1"/>
</dbReference>
<accession>A0A9X8NA05</accession>
<dbReference type="InterPro" id="IPR029149">
    <property type="entry name" value="Creatin/AminoP/Spt16_N"/>
</dbReference>
<dbReference type="Proteomes" id="UP000185547">
    <property type="component" value="Unassembled WGS sequence"/>
</dbReference>
<dbReference type="InterPro" id="IPR050659">
    <property type="entry name" value="Peptidase_M24B"/>
</dbReference>
<keyword evidence="3" id="KW-0378">Hydrolase</keyword>
<dbReference type="InterPro" id="IPR000994">
    <property type="entry name" value="Pept_M24"/>
</dbReference>
<dbReference type="Pfam" id="PF00557">
    <property type="entry name" value="Peptidase_M24"/>
    <property type="match status" value="1"/>
</dbReference>
<keyword evidence="4" id="KW-1185">Reference proteome</keyword>
<keyword evidence="3" id="KW-0645">Protease</keyword>
<dbReference type="GO" id="GO:0004177">
    <property type="term" value="F:aminopeptidase activity"/>
    <property type="evidence" value="ECO:0007669"/>
    <property type="project" value="UniProtKB-KW"/>
</dbReference>
<keyword evidence="3" id="KW-0031">Aminopeptidase</keyword>
<dbReference type="SUPFAM" id="SSF53092">
    <property type="entry name" value="Creatinase/prolidase N-terminal domain"/>
    <property type="match status" value="1"/>
</dbReference>
<evidence type="ECO:0000313" key="3">
    <source>
        <dbReference type="EMBL" id="SIP86224.1"/>
    </source>
</evidence>
<sequence>MAHMTAFDSDTYTARRQEAVELVKQRGLGGLVIGTGAEFAYLTGSWTSSHERLTALVIAPGGTTVVAPVTDIQSLGLEGATDVEVIGWRDGENPYKLVADTLEDGTVGLGSSLTADHVFALQALLPATELASDAVAELFMVKDDEEAVELAKAGAAIDRVHERAADLLQPGRTEREIADELHALILEEHESVSFVIVGSGPNGSDPHHDFSDRVLEEGDPVVVDLGGALPSGYQSDCTRTHVVGETAKAPKDFLEAYAVLERAFDAACAAAKPGITAGELDAAAREVIADAGYGEYFTHRLGHGIGLSGHEQPFIIAGSDVVLREGMAFSIEPGIYVPGKWGMRIEDIVRMTANGIETLNHTRRTLGVNDA</sequence>
<dbReference type="AlphaFoldDB" id="A0A9X8NA05"/>
<feature type="domain" description="Peptidase M24" evidence="1">
    <location>
        <begin position="150"/>
        <end position="352"/>
    </location>
</feature>
<comment type="caution">
    <text evidence="3">The sequence shown here is derived from an EMBL/GenBank/DDBJ whole genome shotgun (WGS) entry which is preliminary data.</text>
</comment>
<feature type="domain" description="Creatinase N-terminal" evidence="2">
    <location>
        <begin position="15"/>
        <end position="131"/>
    </location>
</feature>
<dbReference type="PANTHER" id="PTHR46112">
    <property type="entry name" value="AMINOPEPTIDASE"/>
    <property type="match status" value="1"/>
</dbReference>
<reference evidence="3 4" key="1">
    <citation type="submission" date="2017-01" db="EMBL/GenBank/DDBJ databases">
        <authorList>
            <person name="Varghese N."/>
            <person name="Submissions S."/>
        </authorList>
    </citation>
    <scope>NUCLEOTIDE SEQUENCE [LARGE SCALE GENOMIC DNA]</scope>
    <source>
        <strain evidence="3 4">DSM 44280</strain>
    </source>
</reference>
<gene>
    <name evidence="3" type="ORF">SAMN05421802_10122</name>
</gene>
<name>A0A9X8NA05_9CORY</name>
<dbReference type="Gene3D" id="3.90.230.10">
    <property type="entry name" value="Creatinase/methionine aminopeptidase superfamily"/>
    <property type="match status" value="1"/>
</dbReference>
<dbReference type="RefSeq" id="WP_063936699.1">
    <property type="nucleotide sequence ID" value="NZ_FTMH01000001.1"/>
</dbReference>
<organism evidence="3 4">
    <name type="scientific">Corynebacterium afermentans</name>
    <dbReference type="NCBI Taxonomy" id="38286"/>
    <lineage>
        <taxon>Bacteria</taxon>
        <taxon>Bacillati</taxon>
        <taxon>Actinomycetota</taxon>
        <taxon>Actinomycetes</taxon>
        <taxon>Mycobacteriales</taxon>
        <taxon>Corynebacteriaceae</taxon>
        <taxon>Corynebacterium</taxon>
    </lineage>
</organism>
<proteinExistence type="predicted"/>
<protein>
    <submittedName>
        <fullName evidence="3">Xaa-Pro aminopeptidase</fullName>
    </submittedName>
</protein>
<dbReference type="EMBL" id="FTMH01000001">
    <property type="protein sequence ID" value="SIP86224.1"/>
    <property type="molecule type" value="Genomic_DNA"/>
</dbReference>